<evidence type="ECO:0000256" key="2">
    <source>
        <dbReference type="ARBA" id="ARBA00022801"/>
    </source>
</evidence>
<reference evidence="9 10" key="1">
    <citation type="journal article" date="2023" name="Commun. Biol.">
        <title>Reorganization of the ancestral sex-determining regions during the evolution of trioecy in Pleodorina starrii.</title>
        <authorList>
            <person name="Takahashi K."/>
            <person name="Suzuki S."/>
            <person name="Kawai-Toyooka H."/>
            <person name="Yamamoto K."/>
            <person name="Hamaji T."/>
            <person name="Ootsuki R."/>
            <person name="Yamaguchi H."/>
            <person name="Kawachi M."/>
            <person name="Higashiyama T."/>
            <person name="Nozaki H."/>
        </authorList>
    </citation>
    <scope>NUCLEOTIDE SEQUENCE [LARGE SCALE GENOMIC DNA]</scope>
    <source>
        <strain evidence="9 10">NIES-4479</strain>
    </source>
</reference>
<dbReference type="InterPro" id="IPR003495">
    <property type="entry name" value="CobW/HypB/UreG_nucleotide-bd"/>
</dbReference>
<dbReference type="GO" id="GO:0000166">
    <property type="term" value="F:nucleotide binding"/>
    <property type="evidence" value="ECO:0007669"/>
    <property type="project" value="UniProtKB-KW"/>
</dbReference>
<evidence type="ECO:0008006" key="11">
    <source>
        <dbReference type="Google" id="ProtNLM"/>
    </source>
</evidence>
<dbReference type="PANTHER" id="PTHR13748">
    <property type="entry name" value="COBW-RELATED"/>
    <property type="match status" value="1"/>
</dbReference>
<feature type="compositionally biased region" description="Gly residues" evidence="6">
    <location>
        <begin position="256"/>
        <end position="276"/>
    </location>
</feature>
<evidence type="ECO:0000313" key="10">
    <source>
        <dbReference type="Proteomes" id="UP001165080"/>
    </source>
</evidence>
<dbReference type="SUPFAM" id="SSF90002">
    <property type="entry name" value="Hypothetical protein YjiA, C-terminal domain"/>
    <property type="match status" value="1"/>
</dbReference>
<dbReference type="AlphaFoldDB" id="A0A9W6BFD3"/>
<dbReference type="PANTHER" id="PTHR13748:SF59">
    <property type="entry name" value="COBW C-TERMINAL DOMAIN-CONTAINING PROTEIN"/>
    <property type="match status" value="1"/>
</dbReference>
<comment type="catalytic activity">
    <reaction evidence="5">
        <text>GTP + H2O = GDP + phosphate + H(+)</text>
        <dbReference type="Rhea" id="RHEA:19669"/>
        <dbReference type="ChEBI" id="CHEBI:15377"/>
        <dbReference type="ChEBI" id="CHEBI:15378"/>
        <dbReference type="ChEBI" id="CHEBI:37565"/>
        <dbReference type="ChEBI" id="CHEBI:43474"/>
        <dbReference type="ChEBI" id="CHEBI:58189"/>
    </reaction>
    <physiologicalReaction direction="left-to-right" evidence="5">
        <dbReference type="Rhea" id="RHEA:19670"/>
    </physiologicalReaction>
</comment>
<dbReference type="InterPro" id="IPR011629">
    <property type="entry name" value="CobW-like_C"/>
</dbReference>
<name>A0A9W6BFD3_9CHLO</name>
<gene>
    <name evidence="9" type="primary">PLEST007207</name>
    <name evidence="9" type="ORF">PLESTB_000479000</name>
</gene>
<dbReference type="GO" id="GO:0016787">
    <property type="term" value="F:hydrolase activity"/>
    <property type="evidence" value="ECO:0007669"/>
    <property type="project" value="UniProtKB-KW"/>
</dbReference>
<comment type="similarity">
    <text evidence="4">Belongs to the SIMIBI class G3E GTPase family. ZNG1 subfamily.</text>
</comment>
<feature type="region of interest" description="Disordered" evidence="6">
    <location>
        <begin position="304"/>
        <end position="380"/>
    </location>
</feature>
<keyword evidence="3" id="KW-0143">Chaperone</keyword>
<dbReference type="InterPro" id="IPR027417">
    <property type="entry name" value="P-loop_NTPase"/>
</dbReference>
<keyword evidence="1" id="KW-0547">Nucleotide-binding</keyword>
<dbReference type="Pfam" id="PF02492">
    <property type="entry name" value="cobW"/>
    <property type="match status" value="1"/>
</dbReference>
<dbReference type="CDD" id="cd03112">
    <property type="entry name" value="CobW-like"/>
    <property type="match status" value="1"/>
</dbReference>
<evidence type="ECO:0000256" key="6">
    <source>
        <dbReference type="SAM" id="MobiDB-lite"/>
    </source>
</evidence>
<dbReference type="Gene3D" id="3.40.50.300">
    <property type="entry name" value="P-loop containing nucleotide triphosphate hydrolases"/>
    <property type="match status" value="1"/>
</dbReference>
<keyword evidence="2" id="KW-0378">Hydrolase</keyword>
<dbReference type="Gene3D" id="3.30.1220.10">
    <property type="entry name" value="CobW-like, C-terminal domain"/>
    <property type="match status" value="1"/>
</dbReference>
<keyword evidence="10" id="KW-1185">Reference proteome</keyword>
<dbReference type="Proteomes" id="UP001165080">
    <property type="component" value="Unassembled WGS sequence"/>
</dbReference>
<evidence type="ECO:0000256" key="3">
    <source>
        <dbReference type="ARBA" id="ARBA00023186"/>
    </source>
</evidence>
<feature type="region of interest" description="Disordered" evidence="6">
    <location>
        <begin position="254"/>
        <end position="281"/>
    </location>
</feature>
<evidence type="ECO:0000259" key="7">
    <source>
        <dbReference type="Pfam" id="PF02492"/>
    </source>
</evidence>
<feature type="compositionally biased region" description="Low complexity" evidence="6">
    <location>
        <begin position="316"/>
        <end position="335"/>
    </location>
</feature>
<dbReference type="EMBL" id="BRXU01000004">
    <property type="protein sequence ID" value="GLC51221.1"/>
    <property type="molecule type" value="Genomic_DNA"/>
</dbReference>
<proteinExistence type="inferred from homology"/>
<dbReference type="Pfam" id="PF07683">
    <property type="entry name" value="CobW_C"/>
    <property type="match status" value="1"/>
</dbReference>
<comment type="caution">
    <text evidence="9">The sequence shown here is derived from an EMBL/GenBank/DDBJ whole genome shotgun (WGS) entry which is preliminary data.</text>
</comment>
<feature type="compositionally biased region" description="Basic residues" evidence="6">
    <location>
        <begin position="341"/>
        <end position="351"/>
    </location>
</feature>
<feature type="domain" description="CobW C-terminal" evidence="8">
    <location>
        <begin position="390"/>
        <end position="475"/>
    </location>
</feature>
<evidence type="ECO:0000259" key="8">
    <source>
        <dbReference type="Pfam" id="PF07683"/>
    </source>
</evidence>
<evidence type="ECO:0000256" key="5">
    <source>
        <dbReference type="ARBA" id="ARBA00049117"/>
    </source>
</evidence>
<evidence type="ECO:0000313" key="9">
    <source>
        <dbReference type="EMBL" id="GLC51221.1"/>
    </source>
</evidence>
<evidence type="ECO:0000256" key="4">
    <source>
        <dbReference type="ARBA" id="ARBA00034320"/>
    </source>
</evidence>
<dbReference type="InterPro" id="IPR036627">
    <property type="entry name" value="CobW-likC_sf"/>
</dbReference>
<dbReference type="OrthoDB" id="550606at2759"/>
<accession>A0A9W6BFD3</accession>
<evidence type="ECO:0000256" key="1">
    <source>
        <dbReference type="ARBA" id="ARBA00022741"/>
    </source>
</evidence>
<protein>
    <recommendedName>
        <fullName evidence="11">CobW C-terminal domain-containing protein</fullName>
    </recommendedName>
</protein>
<organism evidence="9 10">
    <name type="scientific">Pleodorina starrii</name>
    <dbReference type="NCBI Taxonomy" id="330485"/>
    <lineage>
        <taxon>Eukaryota</taxon>
        <taxon>Viridiplantae</taxon>
        <taxon>Chlorophyta</taxon>
        <taxon>core chlorophytes</taxon>
        <taxon>Chlorophyceae</taxon>
        <taxon>CS clade</taxon>
        <taxon>Chlamydomonadales</taxon>
        <taxon>Volvocaceae</taxon>
        <taxon>Pleodorina</taxon>
    </lineage>
</organism>
<feature type="domain" description="CobW/HypB/UreG nucleotide-binding" evidence="7">
    <location>
        <begin position="29"/>
        <end position="199"/>
    </location>
</feature>
<dbReference type="SUPFAM" id="SSF52540">
    <property type="entry name" value="P-loop containing nucleoside triphosphate hydrolases"/>
    <property type="match status" value="1"/>
</dbReference>
<dbReference type="InterPro" id="IPR051316">
    <property type="entry name" value="Zinc-reg_GTPase_activator"/>
</dbReference>
<sequence length="666" mass="67731">MSEEHQVNLFARYEQRLLSGDNAKAQVIPAVVITGFLGSGKTTLVHHILRNRGALRIAVLVNEVGQLDVDSQLVNAKQGNAALGLPAVDLSGGCVCCSKSEDLAAALRQLRAQPAASSASSASASPSSSAPCDYLLVETSGAADAGPLAEALVGGGFRLDAVVTVVDAEAGAEALRHPVARAQVCCADVVVVNKCDLMAPGAGGVGAGGGGLGALADLEDLIEEMAPGVRLVRARYGEVPLTAVLDVEPVAASDAAGGGGGGSGGAGSGGGGGGGFMSHESMPSAIRASAGGYRMASGPLTADGLAVGSTRHTQRRTQQAATTTATAALSPGNHLHPPDNHHHRHHHHHHGSPGQQPQQPPDSAAQEVGGVGSSGHSVLHSGFHTESVTVAEGPCSLGAFARFVVRRLVREPALLRSKGVLWFGERRRQRFTFHLSGRRRVELCEEGPWEAPPSSQLVLIGTNAAAMQRLAAAFRAEVATPVAEVRSSGGDGSGEAVQGVKGADERGAGAATAAAAVGVLAGQERLEVLGCESWGVGGPAPAAAEAAAAEAAEEEVGGQVLVSFTTRGSVLHGINGEEINSELMRRANASGRLLLAAVTAPGKISSVTNVQSRDRVLSLLLPCTSSEAHVHVEALLEIAEPLLRKAYAHAHNCKCDVASAMQASTR</sequence>